<accession>A0A7I8KJ87</accession>
<dbReference type="Gene3D" id="2.30.240.10">
    <property type="entry name" value="At5g01610-like"/>
    <property type="match status" value="1"/>
</dbReference>
<feature type="region of interest" description="Disordered" evidence="1">
    <location>
        <begin position="133"/>
        <end position="152"/>
    </location>
</feature>
<evidence type="ECO:0000313" key="3">
    <source>
        <dbReference type="EMBL" id="CAA7397731.1"/>
    </source>
</evidence>
<evidence type="ECO:0000256" key="1">
    <source>
        <dbReference type="SAM" id="MobiDB-lite"/>
    </source>
</evidence>
<organism evidence="3 4">
    <name type="scientific">Spirodela intermedia</name>
    <name type="common">Intermediate duckweed</name>
    <dbReference type="NCBI Taxonomy" id="51605"/>
    <lineage>
        <taxon>Eukaryota</taxon>
        <taxon>Viridiplantae</taxon>
        <taxon>Streptophyta</taxon>
        <taxon>Embryophyta</taxon>
        <taxon>Tracheophyta</taxon>
        <taxon>Spermatophyta</taxon>
        <taxon>Magnoliopsida</taxon>
        <taxon>Liliopsida</taxon>
        <taxon>Araceae</taxon>
        <taxon>Lemnoideae</taxon>
        <taxon>Spirodela</taxon>
    </lineage>
</organism>
<keyword evidence="4" id="KW-1185">Reference proteome</keyword>
<protein>
    <submittedName>
        <fullName evidence="3">Uncharacterized protein</fullName>
    </submittedName>
</protein>
<evidence type="ECO:0000313" key="4">
    <source>
        <dbReference type="Proteomes" id="UP000663760"/>
    </source>
</evidence>
<dbReference type="Pfam" id="PF04398">
    <property type="entry name" value="DUF538"/>
    <property type="match status" value="1"/>
</dbReference>
<feature type="compositionally biased region" description="Pro residues" evidence="1">
    <location>
        <begin position="143"/>
        <end position="152"/>
    </location>
</feature>
<dbReference type="InterPro" id="IPR036758">
    <property type="entry name" value="At5g01610-like"/>
</dbReference>
<name>A0A7I8KJ87_SPIIN</name>
<dbReference type="EMBL" id="LR743593">
    <property type="protein sequence ID" value="CAA2621683.1"/>
    <property type="molecule type" value="Genomic_DNA"/>
</dbReference>
<evidence type="ECO:0000313" key="2">
    <source>
        <dbReference type="EMBL" id="CAA2621683.1"/>
    </source>
</evidence>
<dbReference type="PANTHER" id="PTHR31676:SF10">
    <property type="entry name" value="EXPRESSED PROTEIN"/>
    <property type="match status" value="1"/>
</dbReference>
<dbReference type="InterPro" id="IPR007493">
    <property type="entry name" value="DUF538"/>
</dbReference>
<dbReference type="EMBL" id="LR746269">
    <property type="protein sequence ID" value="CAA7397731.1"/>
    <property type="molecule type" value="Genomic_DNA"/>
</dbReference>
<reference evidence="3" key="1">
    <citation type="submission" date="2020-02" db="EMBL/GenBank/DDBJ databases">
        <authorList>
            <person name="Scholz U."/>
            <person name="Mascher M."/>
            <person name="Fiebig A."/>
        </authorList>
    </citation>
    <scope>NUCLEOTIDE SEQUENCE</scope>
</reference>
<proteinExistence type="predicted"/>
<gene>
    <name evidence="2" type="ORF">SI7747_06007765</name>
    <name evidence="3" type="ORF">SI8410_06008396</name>
</gene>
<dbReference type="Proteomes" id="UP000663760">
    <property type="component" value="Chromosome 6"/>
</dbReference>
<dbReference type="PANTHER" id="PTHR31676">
    <property type="entry name" value="T31J12.3 PROTEIN-RELATED"/>
    <property type="match status" value="1"/>
</dbReference>
<dbReference type="SUPFAM" id="SSF141562">
    <property type="entry name" value="At5g01610-like"/>
    <property type="match status" value="1"/>
</dbReference>
<sequence>MGASIVDAHRDGAEICRGDEACRESSVGLLREFRLPEGLLPLEDIEEFGHHRESGFVWLRQRRPRNHAFRQINRLVSYATEVTGFVEPGRIRRLTGVKSRELLLWISVSEFFVDPGDPSRITFRTTTGISRSFPSSAFNLEPHPQPPSSGGT</sequence>
<dbReference type="AlphaFoldDB" id="A0A7I8KJ87"/>
<dbReference type="OrthoDB" id="1927821at2759"/>